<dbReference type="SMART" id="SM00054">
    <property type="entry name" value="EFh"/>
    <property type="match status" value="2"/>
</dbReference>
<evidence type="ECO:0000256" key="1">
    <source>
        <dbReference type="ARBA" id="ARBA00022837"/>
    </source>
</evidence>
<dbReference type="GO" id="GO:0005509">
    <property type="term" value="F:calcium ion binding"/>
    <property type="evidence" value="ECO:0007669"/>
    <property type="project" value="InterPro"/>
</dbReference>
<sequence>MNKEKARRILSVLDTNKDGTLDKKELRDFLGGPNCPIDKTLIDKMFETFDINGDGKLTLEEIMGMFPS</sequence>
<dbReference type="CDD" id="cd00051">
    <property type="entry name" value="EFh"/>
    <property type="match status" value="1"/>
</dbReference>
<accession>A0AAV2TTP9</accession>
<name>A0AAV2TTP9_CALDB</name>
<dbReference type="InterPro" id="IPR011992">
    <property type="entry name" value="EF-hand-dom_pair"/>
</dbReference>
<feature type="domain" description="EF-hand" evidence="2">
    <location>
        <begin position="37"/>
        <end position="68"/>
    </location>
</feature>
<proteinExistence type="predicted"/>
<dbReference type="Pfam" id="PF13499">
    <property type="entry name" value="EF-hand_7"/>
    <property type="match status" value="1"/>
</dbReference>
<organism evidence="3 4">
    <name type="scientific">Calicophoron daubneyi</name>
    <name type="common">Rumen fluke</name>
    <name type="synonym">Paramphistomum daubneyi</name>
    <dbReference type="NCBI Taxonomy" id="300641"/>
    <lineage>
        <taxon>Eukaryota</taxon>
        <taxon>Metazoa</taxon>
        <taxon>Spiralia</taxon>
        <taxon>Lophotrochozoa</taxon>
        <taxon>Platyhelminthes</taxon>
        <taxon>Trematoda</taxon>
        <taxon>Digenea</taxon>
        <taxon>Plagiorchiida</taxon>
        <taxon>Pronocephalata</taxon>
        <taxon>Paramphistomoidea</taxon>
        <taxon>Paramphistomidae</taxon>
        <taxon>Calicophoron</taxon>
    </lineage>
</organism>
<reference evidence="3" key="1">
    <citation type="submission" date="2024-06" db="EMBL/GenBank/DDBJ databases">
        <authorList>
            <person name="Liu X."/>
            <person name="Lenzi L."/>
            <person name="Haldenby T S."/>
            <person name="Uol C."/>
        </authorList>
    </citation>
    <scope>NUCLEOTIDE SEQUENCE</scope>
</reference>
<dbReference type="AlphaFoldDB" id="A0AAV2TTP9"/>
<dbReference type="Proteomes" id="UP001497525">
    <property type="component" value="Unassembled WGS sequence"/>
</dbReference>
<evidence type="ECO:0000259" key="2">
    <source>
        <dbReference type="PROSITE" id="PS50222"/>
    </source>
</evidence>
<dbReference type="InterPro" id="IPR002048">
    <property type="entry name" value="EF_hand_dom"/>
</dbReference>
<dbReference type="InterPro" id="IPR018247">
    <property type="entry name" value="EF_Hand_1_Ca_BS"/>
</dbReference>
<dbReference type="Gene3D" id="1.10.238.10">
    <property type="entry name" value="EF-hand"/>
    <property type="match status" value="1"/>
</dbReference>
<dbReference type="EMBL" id="CAXLJL010000612">
    <property type="protein sequence ID" value="CAL5139604.1"/>
    <property type="molecule type" value="Genomic_DNA"/>
</dbReference>
<gene>
    <name evidence="3" type="ORF">CDAUBV1_LOCUS14723</name>
</gene>
<protein>
    <recommendedName>
        <fullName evidence="2">EF-hand domain-containing protein</fullName>
    </recommendedName>
</protein>
<dbReference type="PROSITE" id="PS50222">
    <property type="entry name" value="EF_HAND_2"/>
    <property type="match status" value="2"/>
</dbReference>
<dbReference type="PROSITE" id="PS00018">
    <property type="entry name" value="EF_HAND_1"/>
    <property type="match status" value="2"/>
</dbReference>
<dbReference type="SUPFAM" id="SSF47473">
    <property type="entry name" value="EF-hand"/>
    <property type="match status" value="1"/>
</dbReference>
<comment type="caution">
    <text evidence="3">The sequence shown here is derived from an EMBL/GenBank/DDBJ whole genome shotgun (WGS) entry which is preliminary data.</text>
</comment>
<feature type="domain" description="EF-hand" evidence="2">
    <location>
        <begin position="1"/>
        <end position="36"/>
    </location>
</feature>
<evidence type="ECO:0000313" key="3">
    <source>
        <dbReference type="EMBL" id="CAL5139604.1"/>
    </source>
</evidence>
<keyword evidence="1" id="KW-0106">Calcium</keyword>
<evidence type="ECO:0000313" key="4">
    <source>
        <dbReference type="Proteomes" id="UP001497525"/>
    </source>
</evidence>